<dbReference type="Proteomes" id="UP001499978">
    <property type="component" value="Unassembled WGS sequence"/>
</dbReference>
<evidence type="ECO:0000256" key="6">
    <source>
        <dbReference type="ARBA" id="ARBA00022839"/>
    </source>
</evidence>
<name>A0ABN3NQF9_9ACTN</name>
<reference evidence="12 13" key="1">
    <citation type="journal article" date="2019" name="Int. J. Syst. Evol. Microbiol.">
        <title>The Global Catalogue of Microorganisms (GCM) 10K type strain sequencing project: providing services to taxonomists for standard genome sequencing and annotation.</title>
        <authorList>
            <consortium name="The Broad Institute Genomics Platform"/>
            <consortium name="The Broad Institute Genome Sequencing Center for Infectious Disease"/>
            <person name="Wu L."/>
            <person name="Ma J."/>
        </authorList>
    </citation>
    <scope>NUCLEOTIDE SEQUENCE [LARGE SCALE GENOMIC DNA]</scope>
    <source>
        <strain evidence="12 13">JCM 3367</strain>
    </source>
</reference>
<evidence type="ECO:0000259" key="11">
    <source>
        <dbReference type="Pfam" id="PF12705"/>
    </source>
</evidence>
<feature type="domain" description="PD-(D/E)XK endonuclease-like" evidence="11">
    <location>
        <begin position="726"/>
        <end position="1006"/>
    </location>
</feature>
<accession>A0ABN3NQF9</accession>
<protein>
    <recommendedName>
        <fullName evidence="11">PD-(D/E)XK endonuclease-like domain-containing protein</fullName>
    </recommendedName>
</protein>
<evidence type="ECO:0000256" key="1">
    <source>
        <dbReference type="ARBA" id="ARBA00022722"/>
    </source>
</evidence>
<keyword evidence="3" id="KW-0227">DNA damage</keyword>
<dbReference type="SUPFAM" id="SSF52980">
    <property type="entry name" value="Restriction endonuclease-like"/>
    <property type="match status" value="1"/>
</dbReference>
<keyword evidence="9" id="KW-0234">DNA repair</keyword>
<evidence type="ECO:0000256" key="7">
    <source>
        <dbReference type="ARBA" id="ARBA00022840"/>
    </source>
</evidence>
<evidence type="ECO:0000256" key="10">
    <source>
        <dbReference type="SAM" id="MobiDB-lite"/>
    </source>
</evidence>
<dbReference type="InterPro" id="IPR038726">
    <property type="entry name" value="PDDEXK_AddAB-type"/>
</dbReference>
<dbReference type="InterPro" id="IPR011604">
    <property type="entry name" value="PDDEXK-like_dom_sf"/>
</dbReference>
<comment type="caution">
    <text evidence="12">The sequence shown here is derived from an EMBL/GenBank/DDBJ whole genome shotgun (WGS) entry which is preliminary data.</text>
</comment>
<keyword evidence="1" id="KW-0540">Nuclease</keyword>
<dbReference type="SUPFAM" id="SSF52540">
    <property type="entry name" value="P-loop containing nucleoside triphosphate hydrolases"/>
    <property type="match status" value="1"/>
</dbReference>
<dbReference type="RefSeq" id="WP_344174138.1">
    <property type="nucleotide sequence ID" value="NZ_BAAARY010000023.1"/>
</dbReference>
<keyword evidence="13" id="KW-1185">Reference proteome</keyword>
<evidence type="ECO:0000256" key="4">
    <source>
        <dbReference type="ARBA" id="ARBA00022801"/>
    </source>
</evidence>
<dbReference type="Pfam" id="PF12705">
    <property type="entry name" value="PDDEXK_1"/>
    <property type="match status" value="1"/>
</dbReference>
<feature type="region of interest" description="Disordered" evidence="10">
    <location>
        <begin position="245"/>
        <end position="264"/>
    </location>
</feature>
<keyword evidence="7" id="KW-0067">ATP-binding</keyword>
<dbReference type="PANTHER" id="PTHR30591">
    <property type="entry name" value="RECBCD ENZYME SUBUNIT RECC"/>
    <property type="match status" value="1"/>
</dbReference>
<dbReference type="EMBL" id="BAAARY010000023">
    <property type="protein sequence ID" value="GAA2530936.1"/>
    <property type="molecule type" value="Genomic_DNA"/>
</dbReference>
<evidence type="ECO:0000313" key="13">
    <source>
        <dbReference type="Proteomes" id="UP001499978"/>
    </source>
</evidence>
<dbReference type="InterPro" id="IPR011335">
    <property type="entry name" value="Restrct_endonuc-II-like"/>
</dbReference>
<keyword evidence="4" id="KW-0378">Hydrolase</keyword>
<keyword evidence="6" id="KW-0269">Exonuclease</keyword>
<evidence type="ECO:0000313" key="12">
    <source>
        <dbReference type="EMBL" id="GAA2530936.1"/>
    </source>
</evidence>
<keyword evidence="2" id="KW-0547">Nucleotide-binding</keyword>
<organism evidence="12 13">
    <name type="scientific">Pilimelia columellifera subsp. columellifera</name>
    <dbReference type="NCBI Taxonomy" id="706583"/>
    <lineage>
        <taxon>Bacteria</taxon>
        <taxon>Bacillati</taxon>
        <taxon>Actinomycetota</taxon>
        <taxon>Actinomycetes</taxon>
        <taxon>Micromonosporales</taxon>
        <taxon>Micromonosporaceae</taxon>
        <taxon>Pilimelia</taxon>
    </lineage>
</organism>
<evidence type="ECO:0000256" key="3">
    <source>
        <dbReference type="ARBA" id="ARBA00022763"/>
    </source>
</evidence>
<keyword evidence="8" id="KW-0238">DNA-binding</keyword>
<keyword evidence="5" id="KW-0347">Helicase</keyword>
<sequence>MTTLTTGYGAAAHAALADLVAAAKVTDSMAPVTVLVPTDLCGVIVRRRLARGVAGRPGVAALTVLTVDRLAELWAAPLMAAQGRQPLTDPVLAAACRRALAEAPGQFQTVADHPATVRALAVAYRQLREVDVAGLGAIGSGGPLAADLVRVHRLVRAHAARWYDVTDLRGAAVEVLRSRPALAAERGSIVLFLPQELTPTAAAFVATLAATQSVTTICGRTGDPVADAPITGPTMSTADATAMDAAAAGGNGPGDTPTPPRADRVLHASDADDEVRAVIRELRATLRTTAPDRVAVLYCAAKPYARLLAEQADAAGLIWNGPGVRPTIECAYARLLRDLLPLGERNWRRDEVLAWMSIAPIRLPGTDRTLPVARWERVTRASGVVAGDDWDRMGDYAARLAAKAKEATASGADGRGEALLREAAEVDECQQFLSYLRHWWTGLSTSRSWGGLADVAHHAYDQLVGDLAEQPWLPPAEARAITRVRGILASLPQLAELEEHADIHALASTLELVLADDRGRHGRFGDGVLIAPLSAAVGLDCDRVFIVGASDDLLPGLSTEDPLLPERIRTRVPGQLPTAGDRVARTHRHFLAACAAGPTTVSFARGDLRKTRQRLPSRWLMPSLRALADGPAAPTDWQRLDGQRIVGVPSYHHGLCTTDRLATAQEWRTRAVTAARAAGQRPESAFDDPVLRAAGDLRAGRANPLLSRYDGDLTSADVPDPTATVVSPTTLESWTRCPHAYFMRRLLGVEPVIAPEEILTASPLETGTLIHEALDEFFAEQQAAGAVPGPGQQWTTAQHARLRAITEGRADGLVRAGVAGHQLLWRQELRRILDDLAHLLHDDDALRTDGSRRQVRSELAFGWHDAEPVTFTLPDGRTVRFRGSADRVDTDGDAIVVVDYKSGSATSFLKLGESDPTGAGEKLQLPVYAAAARQALGRPDTPVTAEYWFLRKHRGHRVRLPLTEAVHRRFVTDLATIVDGIGGGLYPHRPPETDGFGGYIPCRYCDPDGLGTADHRQRWRRHRADPRLRRYLDLIGDSTDDG</sequence>
<evidence type="ECO:0000256" key="8">
    <source>
        <dbReference type="ARBA" id="ARBA00023125"/>
    </source>
</evidence>
<evidence type="ECO:0000256" key="9">
    <source>
        <dbReference type="ARBA" id="ARBA00023204"/>
    </source>
</evidence>
<dbReference type="InterPro" id="IPR027417">
    <property type="entry name" value="P-loop_NTPase"/>
</dbReference>
<evidence type="ECO:0000256" key="2">
    <source>
        <dbReference type="ARBA" id="ARBA00022741"/>
    </source>
</evidence>
<gene>
    <name evidence="12" type="ORF">GCM10010201_33090</name>
</gene>
<dbReference type="Gene3D" id="3.90.320.10">
    <property type="match status" value="1"/>
</dbReference>
<proteinExistence type="predicted"/>
<evidence type="ECO:0000256" key="5">
    <source>
        <dbReference type="ARBA" id="ARBA00022806"/>
    </source>
</evidence>
<dbReference type="PANTHER" id="PTHR30591:SF1">
    <property type="entry name" value="RECBCD ENZYME SUBUNIT RECC"/>
    <property type="match status" value="1"/>
</dbReference>